<dbReference type="AlphaFoldDB" id="A0A370B7Q2"/>
<proteinExistence type="predicted"/>
<dbReference type="PANTHER" id="PTHR43734:SF1">
    <property type="entry name" value="PHYTOENE DESATURASE"/>
    <property type="match status" value="1"/>
</dbReference>
<accession>A0A370B7Q2</accession>
<dbReference type="PANTHER" id="PTHR43734">
    <property type="entry name" value="PHYTOENE DESATURASE"/>
    <property type="match status" value="1"/>
</dbReference>
<feature type="compositionally biased region" description="Basic and acidic residues" evidence="1">
    <location>
        <begin position="66"/>
        <end position="77"/>
    </location>
</feature>
<evidence type="ECO:0000313" key="3">
    <source>
        <dbReference type="Proteomes" id="UP000253741"/>
    </source>
</evidence>
<reference evidence="2 3" key="1">
    <citation type="submission" date="2018-07" db="EMBL/GenBank/DDBJ databases">
        <title>Streptomyces species from bats.</title>
        <authorList>
            <person name="Dunlap C."/>
        </authorList>
    </citation>
    <scope>NUCLEOTIDE SEQUENCE [LARGE SCALE GENOMIC DNA]</scope>
    <source>
        <strain evidence="2 3">AC230</strain>
    </source>
</reference>
<organism evidence="2 3">
    <name type="scientific">Streptomyces corynorhini</name>
    <dbReference type="NCBI Taxonomy" id="2282652"/>
    <lineage>
        <taxon>Bacteria</taxon>
        <taxon>Bacillati</taxon>
        <taxon>Actinomycetota</taxon>
        <taxon>Actinomycetes</taxon>
        <taxon>Kitasatosporales</taxon>
        <taxon>Streptomycetaceae</taxon>
        <taxon>Streptomyces</taxon>
    </lineage>
</organism>
<dbReference type="InterPro" id="IPR036188">
    <property type="entry name" value="FAD/NAD-bd_sf"/>
</dbReference>
<feature type="non-terminal residue" evidence="2">
    <location>
        <position position="1"/>
    </location>
</feature>
<protein>
    <submittedName>
        <fullName evidence="2">NAD(P)/FAD-dependent oxidoreductase</fullName>
    </submittedName>
</protein>
<evidence type="ECO:0000313" key="2">
    <source>
        <dbReference type="EMBL" id="RDG36154.1"/>
    </source>
</evidence>
<sequence length="277" mass="28072">DPDDLRAEAELHPTGQTPFVHGAEVVRIVEKDGAAAGVELADGTVAPADRVVAGVAPGRLVARALDRDGDVGPRGTDRSGSGAGQVPGRFTVLLSLRGARDPDAAHRTVVHSPDGSAEAADVFAGRTAALPTVTVTRPDDPATRPDEGHEAVTLTATVAAHTPLDWSDPALRERYADVLAERAGAALPGLAQRLIRREVRTPADTEAQTGAAGGSVPPPALAGGSGGFLYPANSTRLTGLYRAGGWAHPGGGLAHAGMSGALVAGLIVEGAEFRGSR</sequence>
<dbReference type="RefSeq" id="WP_407697660.1">
    <property type="nucleotide sequence ID" value="NZ_QQNA01000174.1"/>
</dbReference>
<feature type="region of interest" description="Disordered" evidence="1">
    <location>
        <begin position="66"/>
        <end position="87"/>
    </location>
</feature>
<gene>
    <name evidence="2" type="ORF">DVH02_21460</name>
</gene>
<dbReference type="Proteomes" id="UP000253741">
    <property type="component" value="Unassembled WGS sequence"/>
</dbReference>
<keyword evidence="3" id="KW-1185">Reference proteome</keyword>
<dbReference type="SUPFAM" id="SSF51905">
    <property type="entry name" value="FAD/NAD(P)-binding domain"/>
    <property type="match status" value="1"/>
</dbReference>
<comment type="caution">
    <text evidence="2">The sequence shown here is derived from an EMBL/GenBank/DDBJ whole genome shotgun (WGS) entry which is preliminary data.</text>
</comment>
<evidence type="ECO:0000256" key="1">
    <source>
        <dbReference type="SAM" id="MobiDB-lite"/>
    </source>
</evidence>
<name>A0A370B7Q2_9ACTN</name>
<dbReference type="EMBL" id="QQNA01000174">
    <property type="protein sequence ID" value="RDG36154.1"/>
    <property type="molecule type" value="Genomic_DNA"/>
</dbReference>